<dbReference type="STRING" id="49451.A0A1J6IU25"/>
<reference evidence="4" key="1">
    <citation type="submission" date="2016-11" db="EMBL/GenBank/DDBJ databases">
        <title>The genome of Nicotiana attenuata.</title>
        <authorList>
            <person name="Xu S."/>
            <person name="Brockmoeller T."/>
            <person name="Gaquerel E."/>
            <person name="Navarro A."/>
            <person name="Kuhl H."/>
            <person name="Gase K."/>
            <person name="Ling Z."/>
            <person name="Zhou W."/>
            <person name="Kreitzer C."/>
            <person name="Stanke M."/>
            <person name="Tang H."/>
            <person name="Lyons E."/>
            <person name="Pandey P."/>
            <person name="Pandey S.P."/>
            <person name="Timmermann B."/>
            <person name="Baldwin I.T."/>
        </authorList>
    </citation>
    <scope>NUCLEOTIDE SEQUENCE [LARGE SCALE GENOMIC DNA]</scope>
    <source>
        <strain evidence="4">UT</strain>
    </source>
</reference>
<dbReference type="OMA" id="PEINDCT"/>
<evidence type="ECO:0000313" key="4">
    <source>
        <dbReference type="EMBL" id="OIT01207.1"/>
    </source>
</evidence>
<keyword evidence="3" id="KW-0677">Repeat</keyword>
<keyword evidence="2" id="KW-0433">Leucine-rich repeat</keyword>
<dbReference type="Gramene" id="OIT01207">
    <property type="protein sequence ID" value="OIT01207"/>
    <property type="gene ID" value="A4A49_35418"/>
</dbReference>
<name>A0A1J6IU25_NICAT</name>
<sequence length="145" mass="16151">MDVETQVHFSTKRNSYFYKGSILRYMSVIDLSSNRLTGEIPIDLGNVSKIHALNLSHNHLIGRIPDAFSNLQEIESLDVSCNNLNGRILGSVLHSLEIFSVAYNNLSGAVPKSKALFETFEKSNCQGNPFLCGHPLDDERNSIKL</sequence>
<evidence type="ECO:0000313" key="5">
    <source>
        <dbReference type="Proteomes" id="UP000187609"/>
    </source>
</evidence>
<keyword evidence="4" id="KW-0675">Receptor</keyword>
<evidence type="ECO:0000256" key="3">
    <source>
        <dbReference type="ARBA" id="ARBA00022737"/>
    </source>
</evidence>
<dbReference type="Gene3D" id="3.80.10.10">
    <property type="entry name" value="Ribonuclease Inhibitor"/>
    <property type="match status" value="1"/>
</dbReference>
<dbReference type="SMR" id="A0A1J6IU25"/>
<protein>
    <submittedName>
        <fullName evidence="4">Tyrosine-sulfated glycopeptide receptor 1</fullName>
    </submittedName>
</protein>
<dbReference type="PANTHER" id="PTHR48062">
    <property type="entry name" value="RECEPTOR-LIKE PROTEIN 14"/>
    <property type="match status" value="1"/>
</dbReference>
<dbReference type="SUPFAM" id="SSF52058">
    <property type="entry name" value="L domain-like"/>
    <property type="match status" value="1"/>
</dbReference>
<dbReference type="EMBL" id="MJEQ01037189">
    <property type="protein sequence ID" value="OIT01207.1"/>
    <property type="molecule type" value="Genomic_DNA"/>
</dbReference>
<dbReference type="Pfam" id="PF00560">
    <property type="entry name" value="LRR_1"/>
    <property type="match status" value="2"/>
</dbReference>
<evidence type="ECO:0000256" key="1">
    <source>
        <dbReference type="ARBA" id="ARBA00009592"/>
    </source>
</evidence>
<dbReference type="InterPro" id="IPR032675">
    <property type="entry name" value="LRR_dom_sf"/>
</dbReference>
<dbReference type="FunFam" id="3.80.10.10:FF:000383">
    <property type="entry name" value="Leucine-rich repeat receptor protein kinase EMS1"/>
    <property type="match status" value="1"/>
</dbReference>
<comment type="similarity">
    <text evidence="1">Belongs to the RLP family.</text>
</comment>
<dbReference type="InterPro" id="IPR051502">
    <property type="entry name" value="RLP_Defense_Trigger"/>
</dbReference>
<organism evidence="4 5">
    <name type="scientific">Nicotiana attenuata</name>
    <name type="common">Coyote tobacco</name>
    <dbReference type="NCBI Taxonomy" id="49451"/>
    <lineage>
        <taxon>Eukaryota</taxon>
        <taxon>Viridiplantae</taxon>
        <taxon>Streptophyta</taxon>
        <taxon>Embryophyta</taxon>
        <taxon>Tracheophyta</taxon>
        <taxon>Spermatophyta</taxon>
        <taxon>Magnoliopsida</taxon>
        <taxon>eudicotyledons</taxon>
        <taxon>Gunneridae</taxon>
        <taxon>Pentapetalae</taxon>
        <taxon>asterids</taxon>
        <taxon>lamiids</taxon>
        <taxon>Solanales</taxon>
        <taxon>Solanaceae</taxon>
        <taxon>Nicotianoideae</taxon>
        <taxon>Nicotianeae</taxon>
        <taxon>Nicotiana</taxon>
    </lineage>
</organism>
<proteinExistence type="inferred from homology"/>
<evidence type="ECO:0000256" key="2">
    <source>
        <dbReference type="ARBA" id="ARBA00022614"/>
    </source>
</evidence>
<comment type="caution">
    <text evidence="4">The sequence shown here is derived from an EMBL/GenBank/DDBJ whole genome shotgun (WGS) entry which is preliminary data.</text>
</comment>
<dbReference type="InterPro" id="IPR001611">
    <property type="entry name" value="Leu-rich_rpt"/>
</dbReference>
<dbReference type="PANTHER" id="PTHR48062:SF6">
    <property type="entry name" value="LEUCINE-RICH REPEAT RECEPTOR PROTEIN KINASE MSL1-LIKE ISOFORM X1"/>
    <property type="match status" value="1"/>
</dbReference>
<dbReference type="Proteomes" id="UP000187609">
    <property type="component" value="Unassembled WGS sequence"/>
</dbReference>
<dbReference type="AlphaFoldDB" id="A0A1J6IU25"/>
<gene>
    <name evidence="4" type="primary">PSYR1_1</name>
    <name evidence="4" type="ORF">A4A49_35418</name>
</gene>
<accession>A0A1J6IU25</accession>
<keyword evidence="5" id="KW-1185">Reference proteome</keyword>